<accession>A0ABQ6MG97</accession>
<feature type="compositionally biased region" description="Low complexity" evidence="1">
    <location>
        <begin position="12"/>
        <end position="35"/>
    </location>
</feature>
<dbReference type="Proteomes" id="UP001165060">
    <property type="component" value="Unassembled WGS sequence"/>
</dbReference>
<keyword evidence="3" id="KW-1185">Reference proteome</keyword>
<proteinExistence type="predicted"/>
<organism evidence="2 3">
    <name type="scientific">Tetraparma gracilis</name>
    <dbReference type="NCBI Taxonomy" id="2962635"/>
    <lineage>
        <taxon>Eukaryota</taxon>
        <taxon>Sar</taxon>
        <taxon>Stramenopiles</taxon>
        <taxon>Ochrophyta</taxon>
        <taxon>Bolidophyceae</taxon>
        <taxon>Parmales</taxon>
        <taxon>Triparmaceae</taxon>
        <taxon>Tetraparma</taxon>
    </lineage>
</organism>
<protein>
    <submittedName>
        <fullName evidence="2">Uncharacterized protein</fullName>
    </submittedName>
</protein>
<sequence length="191" mass="20239">MGLFGNNKKNTPPADAAESAASPDPAPAPSEESSPSSPPPDPLPPPAPSKEIVHVDQAERLAAEYEKMISPTLSLDGNSLSLSAAGWHLDTDEVAGLRDRIKELEGVVAQKDADIEALQGDGPKKDNQANALKFKNEVLLDMLAVASADEKKSSAKYEKERINADEYRKRLEALVAACAGKGIDVDEVLGI</sequence>
<evidence type="ECO:0000313" key="3">
    <source>
        <dbReference type="Proteomes" id="UP001165060"/>
    </source>
</evidence>
<name>A0ABQ6MG97_9STRA</name>
<evidence type="ECO:0000313" key="2">
    <source>
        <dbReference type="EMBL" id="GMI25775.1"/>
    </source>
</evidence>
<feature type="region of interest" description="Disordered" evidence="1">
    <location>
        <begin position="1"/>
        <end position="51"/>
    </location>
</feature>
<dbReference type="EMBL" id="BRYB01000230">
    <property type="protein sequence ID" value="GMI25775.1"/>
    <property type="molecule type" value="Genomic_DNA"/>
</dbReference>
<reference evidence="2 3" key="1">
    <citation type="journal article" date="2023" name="Commun. Biol.">
        <title>Genome analysis of Parmales, the sister group of diatoms, reveals the evolutionary specialization of diatoms from phago-mixotrophs to photoautotrophs.</title>
        <authorList>
            <person name="Ban H."/>
            <person name="Sato S."/>
            <person name="Yoshikawa S."/>
            <person name="Yamada K."/>
            <person name="Nakamura Y."/>
            <person name="Ichinomiya M."/>
            <person name="Sato N."/>
            <person name="Blanc-Mathieu R."/>
            <person name="Endo H."/>
            <person name="Kuwata A."/>
            <person name="Ogata H."/>
        </authorList>
    </citation>
    <scope>NUCLEOTIDE SEQUENCE [LARGE SCALE GENOMIC DNA]</scope>
</reference>
<feature type="compositionally biased region" description="Pro residues" evidence="1">
    <location>
        <begin position="36"/>
        <end position="48"/>
    </location>
</feature>
<gene>
    <name evidence="2" type="ORF">TeGR_g981</name>
</gene>
<comment type="caution">
    <text evidence="2">The sequence shown here is derived from an EMBL/GenBank/DDBJ whole genome shotgun (WGS) entry which is preliminary data.</text>
</comment>
<evidence type="ECO:0000256" key="1">
    <source>
        <dbReference type="SAM" id="MobiDB-lite"/>
    </source>
</evidence>